<feature type="domain" description="DUF7769" evidence="1">
    <location>
        <begin position="87"/>
        <end position="124"/>
    </location>
</feature>
<dbReference type="Proteomes" id="UP000000768">
    <property type="component" value="Chromosome 9"/>
</dbReference>
<keyword evidence="3" id="KW-1185">Reference proteome</keyword>
<dbReference type="AlphaFoldDB" id="A0A1Z5R1Y6"/>
<reference evidence="3" key="2">
    <citation type="journal article" date="2018" name="Plant J.">
        <title>The Sorghum bicolor reference genome: improved assembly, gene annotations, a transcriptome atlas, and signatures of genome organization.</title>
        <authorList>
            <person name="McCormick R.F."/>
            <person name="Truong S.K."/>
            <person name="Sreedasyam A."/>
            <person name="Jenkins J."/>
            <person name="Shu S."/>
            <person name="Sims D."/>
            <person name="Kennedy M."/>
            <person name="Amirebrahimi M."/>
            <person name="Weers B.D."/>
            <person name="McKinley B."/>
            <person name="Mattison A."/>
            <person name="Morishige D.T."/>
            <person name="Grimwood J."/>
            <person name="Schmutz J."/>
            <person name="Mullet J.E."/>
        </authorList>
    </citation>
    <scope>NUCLEOTIDE SEQUENCE [LARGE SCALE GENOMIC DNA]</scope>
    <source>
        <strain evidence="3">cv. BTx623</strain>
    </source>
</reference>
<evidence type="ECO:0000259" key="1">
    <source>
        <dbReference type="Pfam" id="PF24964"/>
    </source>
</evidence>
<evidence type="ECO:0000313" key="3">
    <source>
        <dbReference type="Proteomes" id="UP000000768"/>
    </source>
</evidence>
<organism evidence="2 3">
    <name type="scientific">Sorghum bicolor</name>
    <name type="common">Sorghum</name>
    <name type="synonym">Sorghum vulgare</name>
    <dbReference type="NCBI Taxonomy" id="4558"/>
    <lineage>
        <taxon>Eukaryota</taxon>
        <taxon>Viridiplantae</taxon>
        <taxon>Streptophyta</taxon>
        <taxon>Embryophyta</taxon>
        <taxon>Tracheophyta</taxon>
        <taxon>Spermatophyta</taxon>
        <taxon>Magnoliopsida</taxon>
        <taxon>Liliopsida</taxon>
        <taxon>Poales</taxon>
        <taxon>Poaceae</taxon>
        <taxon>PACMAD clade</taxon>
        <taxon>Panicoideae</taxon>
        <taxon>Andropogonodae</taxon>
        <taxon>Andropogoneae</taxon>
        <taxon>Sorghinae</taxon>
        <taxon>Sorghum</taxon>
    </lineage>
</organism>
<dbReference type="PANTHER" id="PTHR33889:SF7">
    <property type="entry name" value="OS04G0681850 PROTEIN"/>
    <property type="match status" value="1"/>
</dbReference>
<name>A0A1Z5R1Y6_SORBI</name>
<dbReference type="InterPro" id="IPR056671">
    <property type="entry name" value="DUF7769"/>
</dbReference>
<proteinExistence type="predicted"/>
<dbReference type="InParanoid" id="A0A1Z5R1Y6"/>
<reference evidence="2 3" key="1">
    <citation type="journal article" date="2009" name="Nature">
        <title>The Sorghum bicolor genome and the diversification of grasses.</title>
        <authorList>
            <person name="Paterson A.H."/>
            <person name="Bowers J.E."/>
            <person name="Bruggmann R."/>
            <person name="Dubchak I."/>
            <person name="Grimwood J."/>
            <person name="Gundlach H."/>
            <person name="Haberer G."/>
            <person name="Hellsten U."/>
            <person name="Mitros T."/>
            <person name="Poliakov A."/>
            <person name="Schmutz J."/>
            <person name="Spannagl M."/>
            <person name="Tang H."/>
            <person name="Wang X."/>
            <person name="Wicker T."/>
            <person name="Bharti A.K."/>
            <person name="Chapman J."/>
            <person name="Feltus F.A."/>
            <person name="Gowik U."/>
            <person name="Grigoriev I.V."/>
            <person name="Lyons E."/>
            <person name="Maher C.A."/>
            <person name="Martis M."/>
            <person name="Narechania A."/>
            <person name="Otillar R.P."/>
            <person name="Penning B.W."/>
            <person name="Salamov A.A."/>
            <person name="Wang Y."/>
            <person name="Zhang L."/>
            <person name="Carpita N.C."/>
            <person name="Freeling M."/>
            <person name="Gingle A.R."/>
            <person name="Hash C.T."/>
            <person name="Keller B."/>
            <person name="Klein P."/>
            <person name="Kresovich S."/>
            <person name="McCann M.C."/>
            <person name="Ming R."/>
            <person name="Peterson D.G."/>
            <person name="Mehboob-ur-Rahman"/>
            <person name="Ware D."/>
            <person name="Westhoff P."/>
            <person name="Mayer K.F."/>
            <person name="Messing J."/>
            <person name="Rokhsar D.S."/>
        </authorList>
    </citation>
    <scope>NUCLEOTIDE SEQUENCE [LARGE SCALE GENOMIC DNA]</scope>
    <source>
        <strain evidence="3">cv. BTx623</strain>
    </source>
</reference>
<evidence type="ECO:0000313" key="2">
    <source>
        <dbReference type="EMBL" id="OQU77431.1"/>
    </source>
</evidence>
<dbReference type="EMBL" id="CM000768">
    <property type="protein sequence ID" value="OQU77431.1"/>
    <property type="molecule type" value="Genomic_DNA"/>
</dbReference>
<gene>
    <name evidence="2" type="ORF">SORBI_3009G048466</name>
</gene>
<dbReference type="PANTHER" id="PTHR33889">
    <property type="entry name" value="OS04G0681850 PROTEIN"/>
    <property type="match status" value="1"/>
</dbReference>
<sequence>MPGLEIDLNVVPPEPGDFWDDIVDYAGPANQLDYMIWFGMMADKHLARKKMKLLLQLMVCKEMYKITLQQECKEMEYMVCKEMASKEKLLERTDPSILCRGVTKAVSEKFGVPLRVVKQIWQNGQSGGIKKIVNQYSSNCGQKRVEVDLEAIKDIPLRECTTLRELVDALGVKQSTLHNRFKEGYFRCHTNDIKFSLTDENKKAHVKYCL</sequence>
<dbReference type="Pfam" id="PF24964">
    <property type="entry name" value="DUF7769"/>
    <property type="match status" value="1"/>
</dbReference>
<dbReference type="Gramene" id="OQU77431">
    <property type="protein sequence ID" value="OQU77431"/>
    <property type="gene ID" value="SORBI_3009G048466"/>
</dbReference>
<protein>
    <recommendedName>
        <fullName evidence="1">DUF7769 domain-containing protein</fullName>
    </recommendedName>
</protein>
<accession>A0A1Z5R1Y6</accession>